<organism evidence="1 2">
    <name type="scientific">Panagrolaimus superbus</name>
    <dbReference type="NCBI Taxonomy" id="310955"/>
    <lineage>
        <taxon>Eukaryota</taxon>
        <taxon>Metazoa</taxon>
        <taxon>Ecdysozoa</taxon>
        <taxon>Nematoda</taxon>
        <taxon>Chromadorea</taxon>
        <taxon>Rhabditida</taxon>
        <taxon>Tylenchina</taxon>
        <taxon>Panagrolaimomorpha</taxon>
        <taxon>Panagrolaimoidea</taxon>
        <taxon>Panagrolaimidae</taxon>
        <taxon>Panagrolaimus</taxon>
    </lineage>
</organism>
<accession>A0A914ZGS5</accession>
<reference evidence="2" key="1">
    <citation type="submission" date="2022-11" db="UniProtKB">
        <authorList>
            <consortium name="WormBaseParasite"/>
        </authorList>
    </citation>
    <scope>IDENTIFICATION</scope>
</reference>
<dbReference type="AlphaFoldDB" id="A0A914ZGS5"/>
<protein>
    <submittedName>
        <fullName evidence="2">Uncharacterized protein</fullName>
    </submittedName>
</protein>
<dbReference type="Proteomes" id="UP000887577">
    <property type="component" value="Unplaced"/>
</dbReference>
<dbReference type="WBParaSite" id="PSU_v2.g9487.t1">
    <property type="protein sequence ID" value="PSU_v2.g9487.t1"/>
    <property type="gene ID" value="PSU_v2.g9487"/>
</dbReference>
<sequence length="97" mass="11024">MAISRDRSPLGSHYLNVEIDIEAGEELASTDAIIEIEPYDFAESESTVSLEEDYMDVDVSVSDVFDEDDMMEAILPSSPLKQVYFKSFVFFFEKYCA</sequence>
<name>A0A914ZGS5_9BILA</name>
<keyword evidence="1" id="KW-1185">Reference proteome</keyword>
<evidence type="ECO:0000313" key="2">
    <source>
        <dbReference type="WBParaSite" id="PSU_v2.g9487.t1"/>
    </source>
</evidence>
<proteinExistence type="predicted"/>
<evidence type="ECO:0000313" key="1">
    <source>
        <dbReference type="Proteomes" id="UP000887577"/>
    </source>
</evidence>